<dbReference type="InterPro" id="IPR019064">
    <property type="entry name" value="Restrct_endonuc_II_NlaIV"/>
</dbReference>
<keyword evidence="2" id="KW-1185">Reference proteome</keyword>
<evidence type="ECO:0000313" key="2">
    <source>
        <dbReference type="Proteomes" id="UP001597362"/>
    </source>
</evidence>
<evidence type="ECO:0000313" key="1">
    <source>
        <dbReference type="EMBL" id="MFD2115227.1"/>
    </source>
</evidence>
<keyword evidence="1" id="KW-0255">Endonuclease</keyword>
<reference evidence="2" key="1">
    <citation type="journal article" date="2019" name="Int. J. Syst. Evol. Microbiol.">
        <title>The Global Catalogue of Microorganisms (GCM) 10K type strain sequencing project: providing services to taxonomists for standard genome sequencing and annotation.</title>
        <authorList>
            <consortium name="The Broad Institute Genomics Platform"/>
            <consortium name="The Broad Institute Genome Sequencing Center for Infectious Disease"/>
            <person name="Wu L."/>
            <person name="Ma J."/>
        </authorList>
    </citation>
    <scope>NUCLEOTIDE SEQUENCE [LARGE SCALE GENOMIC DNA]</scope>
    <source>
        <strain evidence="2">GH52</strain>
    </source>
</reference>
<accession>A0ABW4YHT9</accession>
<gene>
    <name evidence="1" type="ORF">ACFSJH_05685</name>
</gene>
<proteinExistence type="predicted"/>
<sequence length="225" mass="25910">MKKKKLNSLEDVFDFAINNIKDQMGHITIAIGGIPKISSSNDIIGNCIQEWIPQWLEDNGLEMIANPNSQQFPDFIATLDGKEYAMEVKCWNGENSPAFDLANFDGFYRAVYDNPEMLNAKYLIFSYKPTTHGFQITNIFLKNVWEITKASKNYPIGLQVKQGSPYAIRPFPFHKHPSTSFSSRREFVEAIQSTREMFPLDNMIDPIEWLINIEERFEILTGEIL</sequence>
<dbReference type="Pfam" id="PF09564">
    <property type="entry name" value="RE_NgoBV"/>
    <property type="match status" value="1"/>
</dbReference>
<dbReference type="EMBL" id="JBHUHO010000013">
    <property type="protein sequence ID" value="MFD2115227.1"/>
    <property type="molecule type" value="Genomic_DNA"/>
</dbReference>
<organism evidence="1 2">
    <name type="scientific">Paenibacillus yanchengensis</name>
    <dbReference type="NCBI Taxonomy" id="2035833"/>
    <lineage>
        <taxon>Bacteria</taxon>
        <taxon>Bacillati</taxon>
        <taxon>Bacillota</taxon>
        <taxon>Bacilli</taxon>
        <taxon>Bacillales</taxon>
        <taxon>Paenibacillaceae</taxon>
        <taxon>Paenibacillus</taxon>
    </lineage>
</organism>
<keyword evidence="1" id="KW-0378">Hydrolase</keyword>
<comment type="caution">
    <text evidence="1">The sequence shown here is derived from an EMBL/GenBank/DDBJ whole genome shotgun (WGS) entry which is preliminary data.</text>
</comment>
<dbReference type="RefSeq" id="WP_377770249.1">
    <property type="nucleotide sequence ID" value="NZ_JBHUHO010000013.1"/>
</dbReference>
<dbReference type="GO" id="GO:0004519">
    <property type="term" value="F:endonuclease activity"/>
    <property type="evidence" value="ECO:0007669"/>
    <property type="project" value="UniProtKB-KW"/>
</dbReference>
<dbReference type="Proteomes" id="UP001597362">
    <property type="component" value="Unassembled WGS sequence"/>
</dbReference>
<dbReference type="GO" id="GO:0016787">
    <property type="term" value="F:hydrolase activity"/>
    <property type="evidence" value="ECO:0007669"/>
    <property type="project" value="UniProtKB-KW"/>
</dbReference>
<name>A0ABW4YHT9_9BACL</name>
<dbReference type="EC" id="3.1.21.-" evidence="1"/>
<keyword evidence="1" id="KW-0540">Nuclease</keyword>
<protein>
    <submittedName>
        <fullName evidence="1">NgoBV family restriction endonuclease</fullName>
        <ecNumber evidence="1">3.1.21.-</ecNumber>
    </submittedName>
</protein>